<keyword evidence="4" id="KW-1185">Reference proteome</keyword>
<feature type="transmembrane region" description="Helical" evidence="1">
    <location>
        <begin position="103"/>
        <end position="123"/>
    </location>
</feature>
<evidence type="ECO:0000313" key="3">
    <source>
        <dbReference type="EMBL" id="ETO30314.1"/>
    </source>
</evidence>
<comment type="caution">
    <text evidence="3">The sequence shown here is derived from an EMBL/GenBank/DDBJ whole genome shotgun (WGS) entry which is preliminary data.</text>
</comment>
<accession>X6NWV8</accession>
<evidence type="ECO:0000256" key="1">
    <source>
        <dbReference type="SAM" id="Phobius"/>
    </source>
</evidence>
<organism evidence="3 4">
    <name type="scientific">Reticulomyxa filosa</name>
    <dbReference type="NCBI Taxonomy" id="46433"/>
    <lineage>
        <taxon>Eukaryota</taxon>
        <taxon>Sar</taxon>
        <taxon>Rhizaria</taxon>
        <taxon>Retaria</taxon>
        <taxon>Foraminifera</taxon>
        <taxon>Monothalamids</taxon>
        <taxon>Reticulomyxidae</taxon>
        <taxon>Reticulomyxa</taxon>
    </lineage>
</organism>
<keyword evidence="1" id="KW-0812">Transmembrane</keyword>
<dbReference type="AlphaFoldDB" id="X6NWV8"/>
<dbReference type="Pfam" id="PF02230">
    <property type="entry name" value="Abhydrolase_2"/>
    <property type="match status" value="1"/>
</dbReference>
<dbReference type="SUPFAM" id="SSF53474">
    <property type="entry name" value="alpha/beta-Hydrolases"/>
    <property type="match status" value="1"/>
</dbReference>
<protein>
    <recommendedName>
        <fullName evidence="2">Phospholipase/carboxylesterase/thioesterase domain-containing protein</fullName>
    </recommendedName>
</protein>
<dbReference type="Proteomes" id="UP000023152">
    <property type="component" value="Unassembled WGS sequence"/>
</dbReference>
<gene>
    <name evidence="3" type="ORF">RFI_06805</name>
</gene>
<keyword evidence="1" id="KW-0472">Membrane</keyword>
<evidence type="ECO:0000259" key="2">
    <source>
        <dbReference type="Pfam" id="PF02230"/>
    </source>
</evidence>
<name>X6NWV8_RETFI</name>
<dbReference type="InterPro" id="IPR003140">
    <property type="entry name" value="PLipase/COase/thioEstase"/>
</dbReference>
<sequence length="127" mass="14774">MYIFTYLRYFVSFASIDPQIDVYIYIYVYVNKLYVNVTKGGAISIFMALMNEEHLFGGVISLSGYLCDQPPAFLTKFEKLSTELKIKKQKHLPILMCHGQKDMVVPIAYGLHPNFFSLFFFLFKQKS</sequence>
<proteinExistence type="predicted"/>
<reference evidence="3 4" key="1">
    <citation type="journal article" date="2013" name="Curr. Biol.">
        <title>The Genome of the Foraminiferan Reticulomyxa filosa.</title>
        <authorList>
            <person name="Glockner G."/>
            <person name="Hulsmann N."/>
            <person name="Schleicher M."/>
            <person name="Noegel A.A."/>
            <person name="Eichinger L."/>
            <person name="Gallinger C."/>
            <person name="Pawlowski J."/>
            <person name="Sierra R."/>
            <person name="Euteneuer U."/>
            <person name="Pillet L."/>
            <person name="Moustafa A."/>
            <person name="Platzer M."/>
            <person name="Groth M."/>
            <person name="Szafranski K."/>
            <person name="Schliwa M."/>
        </authorList>
    </citation>
    <scope>NUCLEOTIDE SEQUENCE [LARGE SCALE GENOMIC DNA]</scope>
</reference>
<feature type="domain" description="Phospholipase/carboxylesterase/thioesterase" evidence="2">
    <location>
        <begin position="39"/>
        <end position="110"/>
    </location>
</feature>
<dbReference type="EMBL" id="ASPP01005542">
    <property type="protein sequence ID" value="ETO30314.1"/>
    <property type="molecule type" value="Genomic_DNA"/>
</dbReference>
<dbReference type="Gene3D" id="3.40.50.1820">
    <property type="entry name" value="alpha/beta hydrolase"/>
    <property type="match status" value="1"/>
</dbReference>
<dbReference type="GO" id="GO:0016787">
    <property type="term" value="F:hydrolase activity"/>
    <property type="evidence" value="ECO:0007669"/>
    <property type="project" value="InterPro"/>
</dbReference>
<keyword evidence="1" id="KW-1133">Transmembrane helix</keyword>
<dbReference type="InterPro" id="IPR029058">
    <property type="entry name" value="AB_hydrolase_fold"/>
</dbReference>
<dbReference type="OrthoDB" id="2418081at2759"/>
<evidence type="ECO:0000313" key="4">
    <source>
        <dbReference type="Proteomes" id="UP000023152"/>
    </source>
</evidence>